<sequence>MGKVKLIDFTENEYFYQGLFAQKQIKKYVFELPSDNFIAFDHYTREKISITAPSFWSVYRNLHVRITIFSFIHRPLLPFHKYSDINSIKWIFRYGSMQLLIDKVKRDEYLCDILFISKQLDQFKLINDFEFYSLFNQKYKRYLETNQMVKVKEFLDSVLNNSNNSILNRFSFVKKTNNNDNNQQSKSFDQVLKGYKAFNVLHFSNFKRALESKRFELGKFVLDEWLVSNNQKLTSHTSWNSMEIYIGNREILQHYCEINVENKYGLKLRLNNLYNRDDFQECMNLIQETGNIDFKDSIHMDHFKTKENILWFLKHDYLYSIHLFNTIVEGNRQQLSALPILLKRLQLTNDEFVFLFSLPYAHPKRAEIIYYVLNRFTVEEFGKLYPKYIASSLSFFVDQYKAIYTTGDYSQYPSVWDIPISLESLSKNGNTQNIRSLVNTFYNEMGVSKNAIQLNPNYGDNDAYLSESDEEESPIDTILQSATKCGHLQILKMLFTEFEEIHRVYCTFTSKSFPLIQAATAASHIEILDYLFSLQYLSDQDTTPLFIKLPSPHSLAHTISKDDTLLVSYYKELKKKNRIQINI</sequence>
<dbReference type="Proteomes" id="UP000695562">
    <property type="component" value="Unassembled WGS sequence"/>
</dbReference>
<dbReference type="PANTHER" id="PTHR31550">
    <property type="entry name" value="ANKYRIN REPEAT PROTEIN-RELATED-RELATED"/>
    <property type="match status" value="1"/>
</dbReference>
<reference evidence="1" key="1">
    <citation type="submission" date="2020-01" db="EMBL/GenBank/DDBJ databases">
        <title>Development of genomics and gene disruption for Polysphondylium violaceum indicates a role for the polyketide synthase stlB in stalk morphogenesis.</title>
        <authorList>
            <person name="Narita B."/>
            <person name="Kawabe Y."/>
            <person name="Kin K."/>
            <person name="Saito T."/>
            <person name="Gibbs R."/>
            <person name="Kuspa A."/>
            <person name="Muzny D."/>
            <person name="Queller D."/>
            <person name="Richards S."/>
            <person name="Strassman J."/>
            <person name="Sucgang R."/>
            <person name="Worley K."/>
            <person name="Schaap P."/>
        </authorList>
    </citation>
    <scope>NUCLEOTIDE SEQUENCE</scope>
    <source>
        <strain evidence="1">QSvi11</strain>
    </source>
</reference>
<gene>
    <name evidence="1" type="ORF">CYY_004427</name>
</gene>
<dbReference type="EMBL" id="AJWJ01000156">
    <property type="protein sequence ID" value="KAF2074253.1"/>
    <property type="molecule type" value="Genomic_DNA"/>
</dbReference>
<comment type="caution">
    <text evidence="1">The sequence shown here is derived from an EMBL/GenBank/DDBJ whole genome shotgun (WGS) entry which is preliminary data.</text>
</comment>
<organism evidence="1 2">
    <name type="scientific">Polysphondylium violaceum</name>
    <dbReference type="NCBI Taxonomy" id="133409"/>
    <lineage>
        <taxon>Eukaryota</taxon>
        <taxon>Amoebozoa</taxon>
        <taxon>Evosea</taxon>
        <taxon>Eumycetozoa</taxon>
        <taxon>Dictyostelia</taxon>
        <taxon>Dictyosteliales</taxon>
        <taxon>Dictyosteliaceae</taxon>
        <taxon>Polysphondylium</taxon>
    </lineage>
</organism>
<proteinExistence type="predicted"/>
<keyword evidence="2" id="KW-1185">Reference proteome</keyword>
<protein>
    <recommendedName>
        <fullName evidence="3">Ankyrin repeat-containing protein</fullName>
    </recommendedName>
</protein>
<dbReference type="PANTHER" id="PTHR31550:SF10">
    <property type="entry name" value="PROTEIN KINASE DOMAIN-CONTAINING PROTEIN"/>
    <property type="match status" value="1"/>
</dbReference>
<accession>A0A8J4PTC5</accession>
<evidence type="ECO:0008006" key="3">
    <source>
        <dbReference type="Google" id="ProtNLM"/>
    </source>
</evidence>
<evidence type="ECO:0000313" key="1">
    <source>
        <dbReference type="EMBL" id="KAF2074253.1"/>
    </source>
</evidence>
<evidence type="ECO:0000313" key="2">
    <source>
        <dbReference type="Proteomes" id="UP000695562"/>
    </source>
</evidence>
<dbReference type="AlphaFoldDB" id="A0A8J4PTC5"/>
<name>A0A8J4PTC5_9MYCE</name>